<reference evidence="2 3" key="1">
    <citation type="submission" date="2018-12" db="EMBL/GenBank/DDBJ databases">
        <title>Draft genome sequence of Embleya hyalina NBRC 13850T.</title>
        <authorList>
            <person name="Komaki H."/>
            <person name="Hosoyama A."/>
            <person name="Kimura A."/>
            <person name="Ichikawa N."/>
            <person name="Tamura T."/>
        </authorList>
    </citation>
    <scope>NUCLEOTIDE SEQUENCE [LARGE SCALE GENOMIC DNA]</scope>
    <source>
        <strain evidence="2 3">NBRC 13850</strain>
    </source>
</reference>
<feature type="compositionally biased region" description="Low complexity" evidence="1">
    <location>
        <begin position="403"/>
        <end position="414"/>
    </location>
</feature>
<feature type="region of interest" description="Disordered" evidence="1">
    <location>
        <begin position="325"/>
        <end position="424"/>
    </location>
</feature>
<organism evidence="2 3">
    <name type="scientific">Embleya hyalina</name>
    <dbReference type="NCBI Taxonomy" id="516124"/>
    <lineage>
        <taxon>Bacteria</taxon>
        <taxon>Bacillati</taxon>
        <taxon>Actinomycetota</taxon>
        <taxon>Actinomycetes</taxon>
        <taxon>Kitasatosporales</taxon>
        <taxon>Streptomycetaceae</taxon>
        <taxon>Embleya</taxon>
    </lineage>
</organism>
<protein>
    <submittedName>
        <fullName evidence="2">Uncharacterized protein</fullName>
    </submittedName>
</protein>
<feature type="compositionally biased region" description="Basic and acidic residues" evidence="1">
    <location>
        <begin position="348"/>
        <end position="368"/>
    </location>
</feature>
<dbReference type="InterPro" id="IPR009319">
    <property type="entry name" value="Phage_A118_VSP1"/>
</dbReference>
<dbReference type="EMBL" id="BIFH01000015">
    <property type="protein sequence ID" value="GCD94066.1"/>
    <property type="molecule type" value="Genomic_DNA"/>
</dbReference>
<gene>
    <name evidence="2" type="ORF">EHYA_01722</name>
</gene>
<dbReference type="GO" id="GO:0005198">
    <property type="term" value="F:structural molecule activity"/>
    <property type="evidence" value="ECO:0007669"/>
    <property type="project" value="InterPro"/>
</dbReference>
<dbReference type="Proteomes" id="UP000286931">
    <property type="component" value="Unassembled WGS sequence"/>
</dbReference>
<keyword evidence="3" id="KW-1185">Reference proteome</keyword>
<comment type="caution">
    <text evidence="2">The sequence shown here is derived from an EMBL/GenBank/DDBJ whole genome shotgun (WGS) entry which is preliminary data.</text>
</comment>
<evidence type="ECO:0000256" key="1">
    <source>
        <dbReference type="SAM" id="MobiDB-lite"/>
    </source>
</evidence>
<feature type="compositionally biased region" description="Pro residues" evidence="1">
    <location>
        <begin position="380"/>
        <end position="402"/>
    </location>
</feature>
<sequence>MPVSPAVAEGLATVLGDLYRAAEFSLIQAIRAALVRNESLPTWAEDRLAAVRDLSTALSQVLDALAVDADGTVRQALATAYDRGQAAAVAEMGAVPAAQAAVAATVLPTAPVVDRLAAAVLDTTTAVHSSILRQATDVYREVIARSAAAPVLGVETRRAATQQALNQFVDRGVARFVDSAGRSWGMAEYAEMALRSATGRAAIDAHSDRLAAAGQQVVMVSEQPLHCKRCDPWAGKILWRSSGAAGAVMLQHATDGGWVSVTVAGSLPDARARGLLHPNCRCSISVYLPGVSTPPRPVPHPDGATYEDTQRQRAIERQIRKWKKRHEAALDEPTRKATAARIRAHQAAMREHVERTGLRRKSEREQPMRGHGGQGGPSSTPTPRPTPGPAPAPVTPRPPTPAAPTAARSVPRPTGSNIPRRDVRRMTQDDLRAEFAQRAAQRSSATSADDLSGAMLRQVRLIKEMKRRRMKNIPTYQAGNAAEQALIRATENDATQARIRRLD</sequence>
<feature type="compositionally biased region" description="Low complexity" evidence="1">
    <location>
        <begin position="337"/>
        <end position="347"/>
    </location>
</feature>
<proteinExistence type="predicted"/>
<accession>A0A401YHG4</accession>
<dbReference type="RefSeq" id="WP_176605549.1">
    <property type="nucleotide sequence ID" value="NZ_BIFH01000015.1"/>
</dbReference>
<evidence type="ECO:0000313" key="3">
    <source>
        <dbReference type="Proteomes" id="UP000286931"/>
    </source>
</evidence>
<dbReference type="Pfam" id="PF06152">
    <property type="entry name" value="Phage_min_cap2"/>
    <property type="match status" value="1"/>
</dbReference>
<evidence type="ECO:0000313" key="2">
    <source>
        <dbReference type="EMBL" id="GCD94066.1"/>
    </source>
</evidence>
<name>A0A401YHG4_9ACTN</name>
<dbReference type="AlphaFoldDB" id="A0A401YHG4"/>